<evidence type="ECO:0000313" key="2">
    <source>
        <dbReference type="Proteomes" id="UP000001025"/>
    </source>
</evidence>
<protein>
    <submittedName>
        <fullName evidence="1">Uncharacterized protein</fullName>
    </submittedName>
</protein>
<keyword evidence="2" id="KW-1185">Reference proteome</keyword>
<proteinExistence type="predicted"/>
<dbReference type="InParanoid" id="Q7UWM6"/>
<accession>Q7UWM6</accession>
<dbReference type="STRING" id="243090.RB1923"/>
<dbReference type="KEGG" id="rba:RB1923"/>
<dbReference type="EnsemblBacteria" id="CAD72336">
    <property type="protein sequence ID" value="CAD72336"/>
    <property type="gene ID" value="RB1923"/>
</dbReference>
<dbReference type="AlphaFoldDB" id="Q7UWM6"/>
<name>Q7UWM6_RHOBA</name>
<dbReference type="Proteomes" id="UP000001025">
    <property type="component" value="Chromosome"/>
</dbReference>
<sequence>MNRPTRRVRGPSLWVFVSRYVGLAVSNAPVGGLASLFWSPDQTQNVHPGVGVKIDGIVGDQRIGTAA</sequence>
<reference evidence="1 2" key="1">
    <citation type="journal article" date="2003" name="Proc. Natl. Acad. Sci. U.S.A.">
        <title>Complete genome sequence of the marine planctomycete Pirellula sp. strain 1.</title>
        <authorList>
            <person name="Gloeckner F.O."/>
            <person name="Kube M."/>
            <person name="Bauer M."/>
            <person name="Teeling H."/>
            <person name="Lombardot T."/>
            <person name="Ludwig W."/>
            <person name="Gade D."/>
            <person name="Beck A."/>
            <person name="Borzym K."/>
            <person name="Heitmann K."/>
            <person name="Rabus R."/>
            <person name="Schlesner H."/>
            <person name="Amann R."/>
            <person name="Reinhardt R."/>
        </authorList>
    </citation>
    <scope>NUCLEOTIDE SEQUENCE [LARGE SCALE GENOMIC DNA]</scope>
    <source>
        <strain evidence="2">DSM 10527 / NCIMB 13988 / SH1</strain>
    </source>
</reference>
<dbReference type="EMBL" id="BX294136">
    <property type="protein sequence ID" value="CAD72336.1"/>
    <property type="molecule type" value="Genomic_DNA"/>
</dbReference>
<organism evidence="1 2">
    <name type="scientific">Rhodopirellula baltica (strain DSM 10527 / NCIMB 13988 / SH1)</name>
    <dbReference type="NCBI Taxonomy" id="243090"/>
    <lineage>
        <taxon>Bacteria</taxon>
        <taxon>Pseudomonadati</taxon>
        <taxon>Planctomycetota</taxon>
        <taxon>Planctomycetia</taxon>
        <taxon>Pirellulales</taxon>
        <taxon>Pirellulaceae</taxon>
        <taxon>Rhodopirellula</taxon>
    </lineage>
</organism>
<evidence type="ECO:0000313" key="1">
    <source>
        <dbReference type="EMBL" id="CAD72336.1"/>
    </source>
</evidence>
<gene>
    <name evidence="1" type="ordered locus">RB1923</name>
</gene>
<dbReference type="HOGENOM" id="CLU_2809555_0_0_0"/>